<feature type="signal peptide" evidence="1">
    <location>
        <begin position="1"/>
        <end position="20"/>
    </location>
</feature>
<feature type="domain" description="DUF5777" evidence="2">
    <location>
        <begin position="43"/>
        <end position="294"/>
    </location>
</feature>
<dbReference type="RefSeq" id="WP_200584799.1">
    <property type="nucleotide sequence ID" value="NZ_JAEHFY010000004.1"/>
</dbReference>
<comment type="caution">
    <text evidence="3">The sequence shown here is derived from an EMBL/GenBank/DDBJ whole genome shotgun (WGS) entry which is preliminary data.</text>
</comment>
<dbReference type="Proteomes" id="UP000660024">
    <property type="component" value="Unassembled WGS sequence"/>
</dbReference>
<dbReference type="InterPro" id="IPR045916">
    <property type="entry name" value="DUF5777"/>
</dbReference>
<feature type="chain" id="PRO_5047171324" description="DUF5777 domain-containing protein" evidence="1">
    <location>
        <begin position="21"/>
        <end position="304"/>
    </location>
</feature>
<keyword evidence="1" id="KW-0732">Signal</keyword>
<evidence type="ECO:0000313" key="3">
    <source>
        <dbReference type="EMBL" id="MBK0382020.1"/>
    </source>
</evidence>
<dbReference type="Pfam" id="PF19089">
    <property type="entry name" value="DUF5777"/>
    <property type="match status" value="1"/>
</dbReference>
<evidence type="ECO:0000259" key="2">
    <source>
        <dbReference type="Pfam" id="PF19089"/>
    </source>
</evidence>
<name>A0ABS1BGN2_9SPHI</name>
<accession>A0ABS1BGN2</accession>
<dbReference type="EMBL" id="JAEHFY010000004">
    <property type="protein sequence ID" value="MBK0382020.1"/>
    <property type="molecule type" value="Genomic_DNA"/>
</dbReference>
<keyword evidence="4" id="KW-1185">Reference proteome</keyword>
<evidence type="ECO:0000313" key="4">
    <source>
        <dbReference type="Proteomes" id="UP000660024"/>
    </source>
</evidence>
<organism evidence="3 4">
    <name type="scientific">Pedobacter segetis</name>
    <dbReference type="NCBI Taxonomy" id="2793069"/>
    <lineage>
        <taxon>Bacteria</taxon>
        <taxon>Pseudomonadati</taxon>
        <taxon>Bacteroidota</taxon>
        <taxon>Sphingobacteriia</taxon>
        <taxon>Sphingobacteriales</taxon>
        <taxon>Sphingobacteriaceae</taxon>
        <taxon>Pedobacter</taxon>
    </lineage>
</organism>
<protein>
    <recommendedName>
        <fullName evidence="2">DUF5777 domain-containing protein</fullName>
    </recommendedName>
</protein>
<sequence length="304" mass="34343">MKKTAFILLLFNFLALGLYAQDMDSILNQMSSNVAKEKVEATFKSTHLVLLNTNETQKKYDLAFWIAHRFGDIGGKFGGSHTLYGLDAATDIFIGFDYGITDKLTVGFGRSRANELYNFLIKYRLLEQQKEGFPFAVTLFSQAGWITRAEFNNSEFLKPGDRLSYNLQAIIARKFSSNFSAMVLPGILIRKDRIINNNPEALYSLGIGGRLKITKRFSLIADYTWVNGLGRNKDFNQGYYNPLGVGIEMETGGHVFSLNFMNATSIIENNFIADTQKSWKNGGVRFGFGISRNFTLFNKIKKKN</sequence>
<gene>
    <name evidence="3" type="ORF">I5M32_03530</name>
</gene>
<proteinExistence type="predicted"/>
<reference evidence="3 4" key="1">
    <citation type="submission" date="2020-12" db="EMBL/GenBank/DDBJ databases">
        <title>Bacterial novel species Pedobacter sp. SD-b isolated from soil.</title>
        <authorList>
            <person name="Jung H.-Y."/>
        </authorList>
    </citation>
    <scope>NUCLEOTIDE SEQUENCE [LARGE SCALE GENOMIC DNA]</scope>
    <source>
        <strain evidence="3 4">SD-b</strain>
    </source>
</reference>
<evidence type="ECO:0000256" key="1">
    <source>
        <dbReference type="SAM" id="SignalP"/>
    </source>
</evidence>